<dbReference type="Proteomes" id="UP000182800">
    <property type="component" value="Unassembled WGS sequence"/>
</dbReference>
<dbReference type="EMBL" id="LJSX01000001">
    <property type="protein sequence ID" value="KPQ12566.1"/>
    <property type="molecule type" value="Genomic_DNA"/>
</dbReference>
<dbReference type="PRINTS" id="PR00081">
    <property type="entry name" value="GDHRDH"/>
</dbReference>
<evidence type="ECO:0000256" key="1">
    <source>
        <dbReference type="ARBA" id="ARBA00006484"/>
    </source>
</evidence>
<evidence type="ECO:0000313" key="5">
    <source>
        <dbReference type="Proteomes" id="UP000182800"/>
    </source>
</evidence>
<accession>A0A0P8A4L6</accession>
<dbReference type="PANTHER" id="PTHR42879:SF6">
    <property type="entry name" value="NADPH-DEPENDENT REDUCTASE BACG"/>
    <property type="match status" value="1"/>
</dbReference>
<dbReference type="InterPro" id="IPR050259">
    <property type="entry name" value="SDR"/>
</dbReference>
<keyword evidence="5" id="KW-1185">Reference proteome</keyword>
<evidence type="ECO:0000313" key="3">
    <source>
        <dbReference type="EMBL" id="SCC82759.1"/>
    </source>
</evidence>
<name>A0A0P8A4L6_9HYPH</name>
<gene>
    <name evidence="3" type="ORF">GA0071312_3769</name>
    <name evidence="2" type="ORF">HLUCCO17_00295</name>
</gene>
<dbReference type="Pfam" id="PF13561">
    <property type="entry name" value="adh_short_C2"/>
    <property type="match status" value="1"/>
</dbReference>
<reference evidence="2 4" key="1">
    <citation type="submission" date="2015-09" db="EMBL/GenBank/DDBJ databases">
        <title>Identification and resolution of microdiversity through metagenomic sequencing of parallel consortia.</title>
        <authorList>
            <person name="Nelson W.C."/>
            <person name="Romine M.F."/>
            <person name="Lindemann S.R."/>
        </authorList>
    </citation>
    <scope>NUCLEOTIDE SEQUENCE [LARGE SCALE GENOMIC DNA]</scope>
    <source>
        <strain evidence="2">HL-109</strain>
    </source>
</reference>
<comment type="caution">
    <text evidence="2">The sequence shown here is derived from an EMBL/GenBank/DDBJ whole genome shotgun (WGS) entry which is preliminary data.</text>
</comment>
<dbReference type="PANTHER" id="PTHR42879">
    <property type="entry name" value="3-OXOACYL-(ACYL-CARRIER-PROTEIN) REDUCTASE"/>
    <property type="match status" value="1"/>
</dbReference>
<dbReference type="EMBL" id="FMBM01000003">
    <property type="protein sequence ID" value="SCC82759.1"/>
    <property type="molecule type" value="Genomic_DNA"/>
</dbReference>
<dbReference type="AlphaFoldDB" id="A0A0P8A4L6"/>
<dbReference type="Gene3D" id="3.40.50.720">
    <property type="entry name" value="NAD(P)-binding Rossmann-like Domain"/>
    <property type="match status" value="1"/>
</dbReference>
<evidence type="ECO:0000313" key="2">
    <source>
        <dbReference type="EMBL" id="KPQ12566.1"/>
    </source>
</evidence>
<protein>
    <submittedName>
        <fullName evidence="2 3">Dehydrogenase</fullName>
    </submittedName>
</protein>
<dbReference type="SUPFAM" id="SSF51735">
    <property type="entry name" value="NAD(P)-binding Rossmann-fold domains"/>
    <property type="match status" value="1"/>
</dbReference>
<proteinExistence type="inferred from homology"/>
<comment type="similarity">
    <text evidence="1">Belongs to the short-chain dehydrogenases/reductases (SDR) family.</text>
</comment>
<dbReference type="InterPro" id="IPR036291">
    <property type="entry name" value="NAD(P)-bd_dom_sf"/>
</dbReference>
<evidence type="ECO:0000313" key="4">
    <source>
        <dbReference type="Proteomes" id="UP000050497"/>
    </source>
</evidence>
<dbReference type="InterPro" id="IPR002347">
    <property type="entry name" value="SDR_fam"/>
</dbReference>
<organism evidence="2 4">
    <name type="scientific">Saliniramus fredricksonii</name>
    <dbReference type="NCBI Taxonomy" id="1653334"/>
    <lineage>
        <taxon>Bacteria</taxon>
        <taxon>Pseudomonadati</taxon>
        <taxon>Pseudomonadota</taxon>
        <taxon>Alphaproteobacteria</taxon>
        <taxon>Hyphomicrobiales</taxon>
        <taxon>Salinarimonadaceae</taxon>
        <taxon>Saliniramus</taxon>
    </lineage>
</organism>
<dbReference type="STRING" id="1653334.GA0071312_3769"/>
<dbReference type="Proteomes" id="UP000050497">
    <property type="component" value="Unassembled WGS sequence"/>
</dbReference>
<reference evidence="3 5" key="2">
    <citation type="submission" date="2016-08" db="EMBL/GenBank/DDBJ databases">
        <authorList>
            <person name="Varghese N."/>
            <person name="Submissions Spin"/>
        </authorList>
    </citation>
    <scope>NUCLEOTIDE SEQUENCE [LARGE SCALE GENOMIC DNA]</scope>
    <source>
        <strain evidence="3 5">HL-109</strain>
    </source>
</reference>
<sequence>MDFAAEDGAPAIGTLQKQHRRGGLIVQKTALVTAASGGIGGAVARALAAEGYLVGIMARSDKTEALAAEIGGFAFIGDVSKAEDLAGFVEAALAKSGRIDAIVPNSGHAAKKPVLDITDEDWHGALDMMMLPTVRLVRHARAALAESKGAICALSSFAIARTDQDFAPSVAQRAALDGYIRLAARPLAADGIRINAVAPGFVDTRDPTETRLARIPMGRYGAAHEIAEAVTWLISPRASYVTGQTLIVDGGLAA</sequence>
<dbReference type="RefSeq" id="WP_238947340.1">
    <property type="nucleotide sequence ID" value="NZ_FMBM01000003.1"/>
</dbReference>